<protein>
    <submittedName>
        <fullName evidence="2">Uncharacterized protein</fullName>
    </submittedName>
</protein>
<dbReference type="EMBL" id="JAKGBZ010000025">
    <property type="protein sequence ID" value="MCF3947568.1"/>
    <property type="molecule type" value="Genomic_DNA"/>
</dbReference>
<gene>
    <name evidence="2" type="ORF">L2A60_12865</name>
</gene>
<reference evidence="2 3" key="1">
    <citation type="submission" date="2022-01" db="EMBL/GenBank/DDBJ databases">
        <authorList>
            <person name="Won M."/>
            <person name="Kim S.-J."/>
            <person name="Kwon S.-W."/>
        </authorList>
    </citation>
    <scope>NUCLEOTIDE SEQUENCE [LARGE SCALE GENOMIC DNA]</scope>
    <source>
        <strain evidence="2 3">KCTC 23505</strain>
    </source>
</reference>
<evidence type="ECO:0000313" key="2">
    <source>
        <dbReference type="EMBL" id="MCF3947568.1"/>
    </source>
</evidence>
<keyword evidence="3" id="KW-1185">Reference proteome</keyword>
<evidence type="ECO:0000256" key="1">
    <source>
        <dbReference type="SAM" id="MobiDB-lite"/>
    </source>
</evidence>
<comment type="caution">
    <text evidence="2">The sequence shown here is derived from an EMBL/GenBank/DDBJ whole genome shotgun (WGS) entry which is preliminary data.</text>
</comment>
<feature type="region of interest" description="Disordered" evidence="1">
    <location>
        <begin position="80"/>
        <end position="107"/>
    </location>
</feature>
<proteinExistence type="predicted"/>
<dbReference type="Proteomes" id="UP001521209">
    <property type="component" value="Unassembled WGS sequence"/>
</dbReference>
<name>A0ABS9DZQ2_9PROT</name>
<feature type="compositionally biased region" description="Basic and acidic residues" evidence="1">
    <location>
        <begin position="80"/>
        <end position="89"/>
    </location>
</feature>
<organism evidence="2 3">
    <name type="scientific">Acidiphilium iwatense</name>
    <dbReference type="NCBI Taxonomy" id="768198"/>
    <lineage>
        <taxon>Bacteria</taxon>
        <taxon>Pseudomonadati</taxon>
        <taxon>Pseudomonadota</taxon>
        <taxon>Alphaproteobacteria</taxon>
        <taxon>Acetobacterales</taxon>
        <taxon>Acidocellaceae</taxon>
        <taxon>Acidiphilium</taxon>
    </lineage>
</organism>
<dbReference type="RefSeq" id="WP_235704818.1">
    <property type="nucleotide sequence ID" value="NZ_JAKGBZ010000025.1"/>
</dbReference>
<accession>A0ABS9DZQ2</accession>
<evidence type="ECO:0000313" key="3">
    <source>
        <dbReference type="Proteomes" id="UP001521209"/>
    </source>
</evidence>
<sequence>MANSSNGALNEDLLREATQRLQMLAARQRDESLTELAEVVVHEVFRLCLTEVPDAVEGHRTTTHAALVDEVVARVRRATRADQDQRLDEASDESFPASDPPAWIYAH</sequence>